<accession>A0A1J5PTU8</accession>
<gene>
    <name evidence="2" type="ORF">GALL_496950</name>
</gene>
<organism evidence="2">
    <name type="scientific">mine drainage metagenome</name>
    <dbReference type="NCBI Taxonomy" id="410659"/>
    <lineage>
        <taxon>unclassified sequences</taxon>
        <taxon>metagenomes</taxon>
        <taxon>ecological metagenomes</taxon>
    </lineage>
</organism>
<evidence type="ECO:0000313" key="2">
    <source>
        <dbReference type="EMBL" id="OIQ68707.1"/>
    </source>
</evidence>
<dbReference type="EMBL" id="MLJW01005151">
    <property type="protein sequence ID" value="OIQ68707.1"/>
    <property type="molecule type" value="Genomic_DNA"/>
</dbReference>
<evidence type="ECO:0000256" key="1">
    <source>
        <dbReference type="SAM" id="MobiDB-lite"/>
    </source>
</evidence>
<protein>
    <submittedName>
        <fullName evidence="2">Uncharacterized protein</fullName>
    </submittedName>
</protein>
<proteinExistence type="predicted"/>
<dbReference type="AlphaFoldDB" id="A0A1J5PTU8"/>
<comment type="caution">
    <text evidence="2">The sequence shown here is derived from an EMBL/GenBank/DDBJ whole genome shotgun (WGS) entry which is preliminary data.</text>
</comment>
<feature type="region of interest" description="Disordered" evidence="1">
    <location>
        <begin position="59"/>
        <end position="102"/>
    </location>
</feature>
<sequence length="102" mass="11304">MHIVSAPDGGDDMLARARCSGEFQQLRRQRDDAPGRLIESDHMTAVVDDLEPRCGLRRRQHQQTAAEQKQPAFHRGAGVLGSNGHRSATPQRQHSGLRALQT</sequence>
<reference evidence="2" key="1">
    <citation type="submission" date="2016-10" db="EMBL/GenBank/DDBJ databases">
        <title>Sequence of Gallionella enrichment culture.</title>
        <authorList>
            <person name="Poehlein A."/>
            <person name="Muehling M."/>
            <person name="Daniel R."/>
        </authorList>
    </citation>
    <scope>NUCLEOTIDE SEQUENCE</scope>
</reference>
<name>A0A1J5PTU8_9ZZZZ</name>
<feature type="compositionally biased region" description="Polar residues" evidence="1">
    <location>
        <begin position="84"/>
        <end position="102"/>
    </location>
</feature>